<dbReference type="Proteomes" id="UP000823749">
    <property type="component" value="Chromosome 6"/>
</dbReference>
<dbReference type="GO" id="GO:0012505">
    <property type="term" value="C:endomembrane system"/>
    <property type="evidence" value="ECO:0007669"/>
    <property type="project" value="UniProtKB-SubCell"/>
</dbReference>
<accession>A0AAV6JZ77</accession>
<comment type="caution">
    <text evidence="9">The sequence shown here is derived from an EMBL/GenBank/DDBJ whole genome shotgun (WGS) entry which is preliminary data.</text>
</comment>
<evidence type="ECO:0000256" key="5">
    <source>
        <dbReference type="ARBA" id="ARBA00023136"/>
    </source>
</evidence>
<keyword evidence="10" id="KW-1185">Reference proteome</keyword>
<keyword evidence="2 7" id="KW-0812">Transmembrane</keyword>
<evidence type="ECO:0000313" key="10">
    <source>
        <dbReference type="Proteomes" id="UP000823749"/>
    </source>
</evidence>
<evidence type="ECO:0000256" key="2">
    <source>
        <dbReference type="ARBA" id="ARBA00022692"/>
    </source>
</evidence>
<proteinExistence type="inferred from homology"/>
<feature type="transmembrane region" description="Helical" evidence="7">
    <location>
        <begin position="131"/>
        <end position="152"/>
    </location>
</feature>
<name>A0AAV6JZ77_9ERIC</name>
<organism evidence="9 10">
    <name type="scientific">Rhododendron griersonianum</name>
    <dbReference type="NCBI Taxonomy" id="479676"/>
    <lineage>
        <taxon>Eukaryota</taxon>
        <taxon>Viridiplantae</taxon>
        <taxon>Streptophyta</taxon>
        <taxon>Embryophyta</taxon>
        <taxon>Tracheophyta</taxon>
        <taxon>Spermatophyta</taxon>
        <taxon>Magnoliopsida</taxon>
        <taxon>eudicotyledons</taxon>
        <taxon>Gunneridae</taxon>
        <taxon>Pentapetalae</taxon>
        <taxon>asterids</taxon>
        <taxon>Ericales</taxon>
        <taxon>Ericaceae</taxon>
        <taxon>Ericoideae</taxon>
        <taxon>Rhodoreae</taxon>
        <taxon>Rhododendron</taxon>
    </lineage>
</organism>
<keyword evidence="3 8" id="KW-0732">Signal</keyword>
<evidence type="ECO:0000256" key="7">
    <source>
        <dbReference type="SAM" id="Phobius"/>
    </source>
</evidence>
<evidence type="ECO:0000256" key="3">
    <source>
        <dbReference type="ARBA" id="ARBA00022729"/>
    </source>
</evidence>
<dbReference type="InterPro" id="IPR052222">
    <property type="entry name" value="DESIGUAL"/>
</dbReference>
<dbReference type="PANTHER" id="PTHR31769">
    <property type="entry name" value="OS07G0462200 PROTEIN-RELATED"/>
    <property type="match status" value="1"/>
</dbReference>
<keyword evidence="4 7" id="KW-1133">Transmembrane helix</keyword>
<gene>
    <name evidence="9" type="ORF">RHGRI_017843</name>
</gene>
<evidence type="ECO:0000256" key="8">
    <source>
        <dbReference type="SAM" id="SignalP"/>
    </source>
</evidence>
<reference evidence="9 10" key="1">
    <citation type="submission" date="2020-08" db="EMBL/GenBank/DDBJ databases">
        <title>Plant Genome Project.</title>
        <authorList>
            <person name="Zhang R.-G."/>
        </authorList>
    </citation>
    <scope>NUCLEOTIDE SEQUENCE [LARGE SCALE GENOMIC DNA]</scope>
    <source>
        <strain evidence="9">WSP0</strain>
        <tissue evidence="9">Leaf</tissue>
    </source>
</reference>
<evidence type="ECO:0000256" key="1">
    <source>
        <dbReference type="ARBA" id="ARBA00004127"/>
    </source>
</evidence>
<comment type="similarity">
    <text evidence="6">Belongs to the DESIGUAL family.</text>
</comment>
<feature type="transmembrane region" description="Helical" evidence="7">
    <location>
        <begin position="94"/>
        <end position="116"/>
    </location>
</feature>
<protein>
    <submittedName>
        <fullName evidence="9">Uncharacterized protein</fullName>
    </submittedName>
</protein>
<dbReference type="Pfam" id="PF06749">
    <property type="entry name" value="DUF1218"/>
    <property type="match status" value="1"/>
</dbReference>
<evidence type="ECO:0000313" key="9">
    <source>
        <dbReference type="EMBL" id="KAG5545481.1"/>
    </source>
</evidence>
<dbReference type="EMBL" id="JACTNZ010000006">
    <property type="protein sequence ID" value="KAG5545481.1"/>
    <property type="molecule type" value="Genomic_DNA"/>
</dbReference>
<feature type="chain" id="PRO_5043529252" evidence="8">
    <location>
        <begin position="25"/>
        <end position="156"/>
    </location>
</feature>
<dbReference type="InterPro" id="IPR009606">
    <property type="entry name" value="DEAL/Modifying_wall_lignin1/2"/>
</dbReference>
<evidence type="ECO:0000256" key="6">
    <source>
        <dbReference type="ARBA" id="ARBA00029467"/>
    </source>
</evidence>
<sequence>MSRTIGLLVCLSVVAMDITAGVLGIKAEAAQDQMKHVKLWLFECKEPSHEAFTLGAAAASLLGLAHVIANMLGTCTICSQEGTQKSSPSRHCSLACLLLTWAALAIGLALLVIGTISNHKSRATCGFTDRHYLFVGGILCFVHAGFSTGYYLTATA</sequence>
<feature type="signal peptide" evidence="8">
    <location>
        <begin position="1"/>
        <end position="24"/>
    </location>
</feature>
<comment type="subcellular location">
    <subcellularLocation>
        <location evidence="1">Endomembrane system</location>
        <topology evidence="1">Multi-pass membrane protein</topology>
    </subcellularLocation>
</comment>
<feature type="transmembrane region" description="Helical" evidence="7">
    <location>
        <begin position="51"/>
        <end position="73"/>
    </location>
</feature>
<evidence type="ECO:0000256" key="4">
    <source>
        <dbReference type="ARBA" id="ARBA00022989"/>
    </source>
</evidence>
<dbReference type="AlphaFoldDB" id="A0AAV6JZ77"/>
<keyword evidence="5 7" id="KW-0472">Membrane</keyword>